<evidence type="ECO:0000313" key="2">
    <source>
        <dbReference type="EMBL" id="MED6208570.1"/>
    </source>
</evidence>
<keyword evidence="3" id="KW-1185">Reference proteome</keyword>
<reference evidence="2 3" key="1">
    <citation type="journal article" date="2023" name="Plants (Basel)">
        <title>Bridging the Gap: Combining Genomics and Transcriptomics Approaches to Understand Stylosanthes scabra, an Orphan Legume from the Brazilian Caatinga.</title>
        <authorList>
            <person name="Ferreira-Neto J.R.C."/>
            <person name="da Silva M.D."/>
            <person name="Binneck E."/>
            <person name="de Melo N.F."/>
            <person name="da Silva R.H."/>
            <person name="de Melo A.L.T.M."/>
            <person name="Pandolfi V."/>
            <person name="Bustamante F.O."/>
            <person name="Brasileiro-Vidal A.C."/>
            <person name="Benko-Iseppon A.M."/>
        </authorList>
    </citation>
    <scope>NUCLEOTIDE SEQUENCE [LARGE SCALE GENOMIC DNA]</scope>
    <source>
        <tissue evidence="2">Leaves</tissue>
    </source>
</reference>
<organism evidence="2 3">
    <name type="scientific">Stylosanthes scabra</name>
    <dbReference type="NCBI Taxonomy" id="79078"/>
    <lineage>
        <taxon>Eukaryota</taxon>
        <taxon>Viridiplantae</taxon>
        <taxon>Streptophyta</taxon>
        <taxon>Embryophyta</taxon>
        <taxon>Tracheophyta</taxon>
        <taxon>Spermatophyta</taxon>
        <taxon>Magnoliopsida</taxon>
        <taxon>eudicotyledons</taxon>
        <taxon>Gunneridae</taxon>
        <taxon>Pentapetalae</taxon>
        <taxon>rosids</taxon>
        <taxon>fabids</taxon>
        <taxon>Fabales</taxon>
        <taxon>Fabaceae</taxon>
        <taxon>Papilionoideae</taxon>
        <taxon>50 kb inversion clade</taxon>
        <taxon>dalbergioids sensu lato</taxon>
        <taxon>Dalbergieae</taxon>
        <taxon>Pterocarpus clade</taxon>
        <taxon>Stylosanthes</taxon>
    </lineage>
</organism>
<accession>A0ABU6YDS3</accession>
<comment type="caution">
    <text evidence="2">The sequence shown here is derived from an EMBL/GenBank/DDBJ whole genome shotgun (WGS) entry which is preliminary data.</text>
</comment>
<name>A0ABU6YDS3_9FABA</name>
<feature type="region of interest" description="Disordered" evidence="1">
    <location>
        <begin position="30"/>
        <end position="63"/>
    </location>
</feature>
<evidence type="ECO:0000313" key="3">
    <source>
        <dbReference type="Proteomes" id="UP001341840"/>
    </source>
</evidence>
<sequence length="174" mass="18860">MILSCFQKKGNSELNLFVTPRTALSHIGCSATHRASPKSPNPSEQVTATPPSKPPSLPPPTQRRAFRTSFRCRCPAVSPISTLSADVAVLSPPLVATKASCPSHRRHLILLKTKPPPTQRRAFRTSFRRRCPAVSPISTLSADVAVLSPPLLATKASCPSHRRHLILLKTNIPP</sequence>
<evidence type="ECO:0000256" key="1">
    <source>
        <dbReference type="SAM" id="MobiDB-lite"/>
    </source>
</evidence>
<protein>
    <submittedName>
        <fullName evidence="2">Uncharacterized protein</fullName>
    </submittedName>
</protein>
<feature type="compositionally biased region" description="Pro residues" evidence="1">
    <location>
        <begin position="51"/>
        <end position="61"/>
    </location>
</feature>
<proteinExistence type="predicted"/>
<feature type="non-terminal residue" evidence="2">
    <location>
        <position position="174"/>
    </location>
</feature>
<gene>
    <name evidence="2" type="ORF">PIB30_046512</name>
</gene>
<dbReference type="EMBL" id="JASCZI010241946">
    <property type="protein sequence ID" value="MED6208570.1"/>
    <property type="molecule type" value="Genomic_DNA"/>
</dbReference>
<dbReference type="Proteomes" id="UP001341840">
    <property type="component" value="Unassembled WGS sequence"/>
</dbReference>